<feature type="compositionally biased region" description="Basic and acidic residues" evidence="1">
    <location>
        <begin position="1"/>
        <end position="18"/>
    </location>
</feature>
<organism evidence="2 3">
    <name type="scientific">Streptomyces phaeochromogenes</name>
    <dbReference type="NCBI Taxonomy" id="1923"/>
    <lineage>
        <taxon>Bacteria</taxon>
        <taxon>Bacillati</taxon>
        <taxon>Actinomycetota</taxon>
        <taxon>Actinomycetes</taxon>
        <taxon>Kitasatosporales</taxon>
        <taxon>Streptomycetaceae</taxon>
        <taxon>Streptomyces</taxon>
        <taxon>Streptomyces phaeochromogenes group</taxon>
    </lineage>
</organism>
<proteinExistence type="predicted"/>
<name>A0ABZ1HPN1_STRPH</name>
<gene>
    <name evidence="2" type="ORF">OHB35_41295</name>
</gene>
<keyword evidence="3" id="KW-1185">Reference proteome</keyword>
<evidence type="ECO:0000313" key="3">
    <source>
        <dbReference type="Proteomes" id="UP001340816"/>
    </source>
</evidence>
<sequence>MWDAHDSGDVRGEVREVPQEATRTPLTAEEELRSRSVFATEIGAQLARQGWAVFPAHTPEERIRLFAVARIIEQRLGRRVEAVPEDICSMRFTVVSAGAAHEVGPAVGASGQLDD</sequence>
<protein>
    <submittedName>
        <fullName evidence="2">Uncharacterized protein</fullName>
    </submittedName>
</protein>
<reference evidence="2 3" key="1">
    <citation type="submission" date="2022-10" db="EMBL/GenBank/DDBJ databases">
        <title>The complete genomes of actinobacterial strains from the NBC collection.</title>
        <authorList>
            <person name="Joergensen T.S."/>
            <person name="Alvarez Arevalo M."/>
            <person name="Sterndorff E.B."/>
            <person name="Faurdal D."/>
            <person name="Vuksanovic O."/>
            <person name="Mourched A.-S."/>
            <person name="Charusanti P."/>
            <person name="Shaw S."/>
            <person name="Blin K."/>
            <person name="Weber T."/>
        </authorList>
    </citation>
    <scope>NUCLEOTIDE SEQUENCE [LARGE SCALE GENOMIC DNA]</scope>
    <source>
        <strain evidence="2 3">NBC 01752</strain>
    </source>
</reference>
<accession>A0ABZ1HPN1</accession>
<dbReference type="Proteomes" id="UP001340816">
    <property type="component" value="Chromosome"/>
</dbReference>
<feature type="region of interest" description="Disordered" evidence="1">
    <location>
        <begin position="1"/>
        <end position="29"/>
    </location>
</feature>
<dbReference type="RefSeq" id="WP_266741720.1">
    <property type="nucleotide sequence ID" value="NZ_CP109135.1"/>
</dbReference>
<evidence type="ECO:0000313" key="2">
    <source>
        <dbReference type="EMBL" id="WSD19165.1"/>
    </source>
</evidence>
<evidence type="ECO:0000256" key="1">
    <source>
        <dbReference type="SAM" id="MobiDB-lite"/>
    </source>
</evidence>
<dbReference type="EMBL" id="CP109135">
    <property type="protein sequence ID" value="WSD19165.1"/>
    <property type="molecule type" value="Genomic_DNA"/>
</dbReference>